<dbReference type="Pfam" id="PF11578">
    <property type="entry name" value="DUF3237"/>
    <property type="match status" value="1"/>
</dbReference>
<dbReference type="InterPro" id="IPR020915">
    <property type="entry name" value="UPF0311"/>
</dbReference>
<accession>A0ABM8XG14</accession>
<evidence type="ECO:0000313" key="2">
    <source>
        <dbReference type="EMBL" id="CAG9179101.1"/>
    </source>
</evidence>
<sequence>MSAGMDPGMHPARIATPALEHVADFVFRLAPVVEVGGSALGNRRVIPIVDGVVTGPRLNGRILPGGADFQLIRHDAPGEDIGVADIEARYVLETDDGARIYIVNAGVRSASAHAMAKLAAGEPVDPAEVYFRTAPRFETAAPAYRWLMRHLFVASGARFPDRVEMRYFRVT</sequence>
<evidence type="ECO:0000256" key="1">
    <source>
        <dbReference type="HAMAP-Rule" id="MF_00775"/>
    </source>
</evidence>
<name>A0ABM8XG14_9BURK</name>
<protein>
    <recommendedName>
        <fullName evidence="1">UPF0311 protein LMG21510_03686</fullName>
    </recommendedName>
</protein>
<dbReference type="Proteomes" id="UP000721236">
    <property type="component" value="Unassembled WGS sequence"/>
</dbReference>
<gene>
    <name evidence="2" type="ORF">LMG21510_03686</name>
</gene>
<dbReference type="HAMAP" id="MF_00775">
    <property type="entry name" value="UPF0311"/>
    <property type="match status" value="1"/>
</dbReference>
<dbReference type="Gene3D" id="2.40.160.20">
    <property type="match status" value="1"/>
</dbReference>
<dbReference type="RefSeq" id="WP_222207417.1">
    <property type="nucleotide sequence ID" value="NZ_CAJZAH010000004.1"/>
</dbReference>
<reference evidence="2 3" key="1">
    <citation type="submission" date="2021-08" db="EMBL/GenBank/DDBJ databases">
        <authorList>
            <person name="Peeters C."/>
        </authorList>
    </citation>
    <scope>NUCLEOTIDE SEQUENCE [LARGE SCALE GENOMIC DNA]</scope>
    <source>
        <strain evidence="2 3">LMG 21510</strain>
    </source>
</reference>
<evidence type="ECO:0000313" key="3">
    <source>
        <dbReference type="Proteomes" id="UP000721236"/>
    </source>
</evidence>
<dbReference type="PANTHER" id="PTHR37315:SF1">
    <property type="entry name" value="UPF0311 PROTEIN BLR7842"/>
    <property type="match status" value="1"/>
</dbReference>
<dbReference type="EMBL" id="CAJZAH010000004">
    <property type="protein sequence ID" value="CAG9179101.1"/>
    <property type="molecule type" value="Genomic_DNA"/>
</dbReference>
<organism evidence="2 3">
    <name type="scientific">Cupriavidus respiraculi</name>
    <dbReference type="NCBI Taxonomy" id="195930"/>
    <lineage>
        <taxon>Bacteria</taxon>
        <taxon>Pseudomonadati</taxon>
        <taxon>Pseudomonadota</taxon>
        <taxon>Betaproteobacteria</taxon>
        <taxon>Burkholderiales</taxon>
        <taxon>Burkholderiaceae</taxon>
        <taxon>Cupriavidus</taxon>
    </lineage>
</organism>
<keyword evidence="3" id="KW-1185">Reference proteome</keyword>
<comment type="similarity">
    <text evidence="1">Belongs to the UPF0311 family.</text>
</comment>
<dbReference type="PANTHER" id="PTHR37315">
    <property type="entry name" value="UPF0311 PROTEIN BLR7842"/>
    <property type="match status" value="1"/>
</dbReference>
<proteinExistence type="inferred from homology"/>
<comment type="caution">
    <text evidence="2">The sequence shown here is derived from an EMBL/GenBank/DDBJ whole genome shotgun (WGS) entry which is preliminary data.</text>
</comment>